<organism evidence="2 3">
    <name type="scientific">Panicum hallii var. hallii</name>
    <dbReference type="NCBI Taxonomy" id="1504633"/>
    <lineage>
        <taxon>Eukaryota</taxon>
        <taxon>Viridiplantae</taxon>
        <taxon>Streptophyta</taxon>
        <taxon>Embryophyta</taxon>
        <taxon>Tracheophyta</taxon>
        <taxon>Spermatophyta</taxon>
        <taxon>Magnoliopsida</taxon>
        <taxon>Liliopsida</taxon>
        <taxon>Poales</taxon>
        <taxon>Poaceae</taxon>
        <taxon>PACMAD clade</taxon>
        <taxon>Panicoideae</taxon>
        <taxon>Panicodae</taxon>
        <taxon>Paniceae</taxon>
        <taxon>Panicinae</taxon>
        <taxon>Panicum</taxon>
        <taxon>Panicum sect. Panicum</taxon>
    </lineage>
</organism>
<evidence type="ECO:0000256" key="1">
    <source>
        <dbReference type="SAM" id="MobiDB-lite"/>
    </source>
</evidence>
<feature type="region of interest" description="Disordered" evidence="1">
    <location>
        <begin position="1"/>
        <end position="52"/>
    </location>
</feature>
<evidence type="ECO:0000313" key="3">
    <source>
        <dbReference type="Proteomes" id="UP000244336"/>
    </source>
</evidence>
<reference evidence="2 3" key="1">
    <citation type="submission" date="2018-04" db="EMBL/GenBank/DDBJ databases">
        <title>WGS assembly of Panicum hallii var. hallii HAL2.</title>
        <authorList>
            <person name="Lovell J."/>
            <person name="Jenkins J."/>
            <person name="Lowry D."/>
            <person name="Mamidi S."/>
            <person name="Sreedasyam A."/>
            <person name="Weng X."/>
            <person name="Barry K."/>
            <person name="Bonette J."/>
            <person name="Campitelli B."/>
            <person name="Daum C."/>
            <person name="Gordon S."/>
            <person name="Gould B."/>
            <person name="Lipzen A."/>
            <person name="MacQueen A."/>
            <person name="Palacio-Mejia J."/>
            <person name="Plott C."/>
            <person name="Shakirov E."/>
            <person name="Shu S."/>
            <person name="Yoshinaga Y."/>
            <person name="Zane M."/>
            <person name="Rokhsar D."/>
            <person name="Grimwood J."/>
            <person name="Schmutz J."/>
            <person name="Juenger T."/>
        </authorList>
    </citation>
    <scope>NUCLEOTIDE SEQUENCE [LARGE SCALE GENOMIC DNA]</scope>
    <source>
        <strain evidence="3">cv. HAL2</strain>
    </source>
</reference>
<proteinExistence type="predicted"/>
<accession>A0A2T7CNT7</accession>
<sequence>MDGRQQEEVQLHRRGGAPVRGVQGEPPLIRQEKRRQQHRRAPPNPPRPQRLR</sequence>
<feature type="compositionally biased region" description="Pro residues" evidence="1">
    <location>
        <begin position="42"/>
        <end position="52"/>
    </location>
</feature>
<protein>
    <submittedName>
        <fullName evidence="2">Uncharacterized protein</fullName>
    </submittedName>
</protein>
<gene>
    <name evidence="2" type="ORF">GQ55_8G183900</name>
</gene>
<feature type="compositionally biased region" description="Basic residues" evidence="1">
    <location>
        <begin position="32"/>
        <end position="41"/>
    </location>
</feature>
<name>A0A2T7CNT7_9POAL</name>
<dbReference type="Proteomes" id="UP000244336">
    <property type="component" value="Chromosome 8"/>
</dbReference>
<keyword evidence="3" id="KW-1185">Reference proteome</keyword>
<dbReference type="Gramene" id="PUZ44991">
    <property type="protein sequence ID" value="PUZ44991"/>
    <property type="gene ID" value="GQ55_8G183900"/>
</dbReference>
<feature type="compositionally biased region" description="Basic and acidic residues" evidence="1">
    <location>
        <begin position="1"/>
        <end position="11"/>
    </location>
</feature>
<evidence type="ECO:0000313" key="2">
    <source>
        <dbReference type="EMBL" id="PUZ44991.1"/>
    </source>
</evidence>
<dbReference type="EMBL" id="CM009756">
    <property type="protein sequence ID" value="PUZ44991.1"/>
    <property type="molecule type" value="Genomic_DNA"/>
</dbReference>
<dbReference type="AlphaFoldDB" id="A0A2T7CNT7"/>